<comment type="caution">
    <text evidence="1">The sequence shown here is derived from an EMBL/GenBank/DDBJ whole genome shotgun (WGS) entry which is preliminary data.</text>
</comment>
<evidence type="ECO:0000313" key="1">
    <source>
        <dbReference type="EMBL" id="KAK1654230.1"/>
    </source>
</evidence>
<keyword evidence="2" id="KW-1185">Reference proteome</keyword>
<evidence type="ECO:0000313" key="2">
    <source>
        <dbReference type="Proteomes" id="UP001243989"/>
    </source>
</evidence>
<organism evidence="1 2">
    <name type="scientific">Colletotrichum phormii</name>
    <dbReference type="NCBI Taxonomy" id="359342"/>
    <lineage>
        <taxon>Eukaryota</taxon>
        <taxon>Fungi</taxon>
        <taxon>Dikarya</taxon>
        <taxon>Ascomycota</taxon>
        <taxon>Pezizomycotina</taxon>
        <taxon>Sordariomycetes</taxon>
        <taxon>Hypocreomycetidae</taxon>
        <taxon>Glomerellales</taxon>
        <taxon>Glomerellaceae</taxon>
        <taxon>Colletotrichum</taxon>
        <taxon>Colletotrichum acutatum species complex</taxon>
    </lineage>
</organism>
<dbReference type="RefSeq" id="XP_060450274.1">
    <property type="nucleotide sequence ID" value="XM_060596294.1"/>
</dbReference>
<name>A0AAJ0A0K1_9PEZI</name>
<dbReference type="GeneID" id="85481156"/>
<dbReference type="EMBL" id="JAHMHQ010000002">
    <property type="protein sequence ID" value="KAK1654230.1"/>
    <property type="molecule type" value="Genomic_DNA"/>
</dbReference>
<reference evidence="1" key="1">
    <citation type="submission" date="2021-06" db="EMBL/GenBank/DDBJ databases">
        <title>Comparative genomics, transcriptomics and evolutionary studies reveal genomic signatures of adaptation to plant cell wall in hemibiotrophic fungi.</title>
        <authorList>
            <consortium name="DOE Joint Genome Institute"/>
            <person name="Baroncelli R."/>
            <person name="Diaz J.F."/>
            <person name="Benocci T."/>
            <person name="Peng M."/>
            <person name="Battaglia E."/>
            <person name="Haridas S."/>
            <person name="Andreopoulos W."/>
            <person name="Labutti K."/>
            <person name="Pangilinan J."/>
            <person name="Floch G.L."/>
            <person name="Makela M.R."/>
            <person name="Henrissat B."/>
            <person name="Grigoriev I.V."/>
            <person name="Crouch J.A."/>
            <person name="De Vries R.P."/>
            <person name="Sukno S.A."/>
            <person name="Thon M.R."/>
        </authorList>
    </citation>
    <scope>NUCLEOTIDE SEQUENCE</scope>
    <source>
        <strain evidence="1">CBS 102054</strain>
    </source>
</reference>
<dbReference type="Proteomes" id="UP001243989">
    <property type="component" value="Unassembled WGS sequence"/>
</dbReference>
<protein>
    <submittedName>
        <fullName evidence="1">Uncharacterized protein</fullName>
    </submittedName>
</protein>
<sequence length="214" mass="24092">MRLLENSPLCLFLRINNTSPSSSSQSPSSHPSRVRYTLRCAIARHSPPTSWISSISLLSGYFPLRSQPSRSYLPCLELISAAPICVHHQIGSLQLRHCLPVLLNIESDPQIGEFLRQDLCCCFTPTKMASRHSNVLGRLVDNQVEYSFIPRHPIKSGPGLHLSIQSSLPYRLNRPMRHVAFFGATGYTVFRCLMHALQNTSIFCHVYVRCESSL</sequence>
<accession>A0AAJ0A0K1</accession>
<proteinExistence type="predicted"/>
<gene>
    <name evidence="1" type="ORF">BDP81DRAFT_79742</name>
</gene>
<dbReference type="AlphaFoldDB" id="A0AAJ0A0K1"/>